<proteinExistence type="inferred from homology"/>
<dbReference type="OrthoDB" id="9786633at2"/>
<dbReference type="RefSeq" id="WP_150204304.1">
    <property type="nucleotide sequence ID" value="NZ_CAUQTN010000121.1"/>
</dbReference>
<comment type="subcellular location">
    <subcellularLocation>
        <location evidence="7">Cell membrane</location>
        <topology evidence="7">Peripheral membrane protein</topology>
    </subcellularLocation>
    <subcellularLocation>
        <location evidence="1">Membrane</location>
    </subcellularLocation>
</comment>
<evidence type="ECO:0000256" key="1">
    <source>
        <dbReference type="ARBA" id="ARBA00004370"/>
    </source>
</evidence>
<dbReference type="SUPFAM" id="SSF47928">
    <property type="entry name" value="N-terminal domain of the delta subunit of the F1F0-ATP synthase"/>
    <property type="match status" value="1"/>
</dbReference>
<keyword evidence="6 7" id="KW-0066">ATP synthesis</keyword>
<gene>
    <name evidence="7" type="primary">atpH</name>
    <name evidence="8" type="ORF">F0161_08500</name>
</gene>
<keyword evidence="7" id="KW-1003">Cell membrane</keyword>
<dbReference type="GO" id="GO:0005886">
    <property type="term" value="C:plasma membrane"/>
    <property type="evidence" value="ECO:0007669"/>
    <property type="project" value="UniProtKB-SubCell"/>
</dbReference>
<dbReference type="Gene3D" id="1.10.520.20">
    <property type="entry name" value="N-terminal domain of the delta subunit of the F1F0-ATP synthase"/>
    <property type="match status" value="1"/>
</dbReference>
<reference evidence="8 9" key="1">
    <citation type="submission" date="2019-09" db="EMBL/GenBank/DDBJ databases">
        <title>Complete Genome Sequence of Lactobacillus nenjiangensis SH-Y15, isolated from sauerkraut.</title>
        <authorList>
            <person name="Yang H."/>
        </authorList>
    </citation>
    <scope>NUCLEOTIDE SEQUENCE [LARGE SCALE GENOMIC DNA]</scope>
    <source>
        <strain evidence="8 9">SH-Y15</strain>
    </source>
</reference>
<dbReference type="AlphaFoldDB" id="A0A5P1X1U0"/>
<evidence type="ECO:0000256" key="5">
    <source>
        <dbReference type="ARBA" id="ARBA00023136"/>
    </source>
</evidence>
<keyword evidence="3 7" id="KW-0375">Hydrogen ion transport</keyword>
<dbReference type="GO" id="GO:0045259">
    <property type="term" value="C:proton-transporting ATP synthase complex"/>
    <property type="evidence" value="ECO:0007669"/>
    <property type="project" value="UniProtKB-KW"/>
</dbReference>
<sequence>MSLDKMTIAKRYAKALFELVVEQDQLDATLEELTQLREVFKANDGLTSVLTGAELSLQEKQSLIQALTHGASPYVTNLIQMVFDYGRMNEMVAIIDEFERRYDSKIGRVHAEVVSAVELDDSQTEKLTSQLASRVHAKEVVVSKRIDDSIIGGVIVRTDKEILDGSISSRIEKVRRLLLK</sequence>
<dbReference type="NCBIfam" id="TIGR01145">
    <property type="entry name" value="ATP_synt_delta"/>
    <property type="match status" value="1"/>
</dbReference>
<evidence type="ECO:0000256" key="2">
    <source>
        <dbReference type="ARBA" id="ARBA00022448"/>
    </source>
</evidence>
<name>A0A5P1X1U0_9LACO</name>
<evidence type="ECO:0000313" key="8">
    <source>
        <dbReference type="EMBL" id="QER67880.1"/>
    </source>
</evidence>
<accession>A0A5P1X1U0</accession>
<evidence type="ECO:0000256" key="6">
    <source>
        <dbReference type="ARBA" id="ARBA00023310"/>
    </source>
</evidence>
<dbReference type="PRINTS" id="PR00125">
    <property type="entry name" value="ATPASEDELTA"/>
</dbReference>
<dbReference type="EMBL" id="CP043939">
    <property type="protein sequence ID" value="QER67880.1"/>
    <property type="molecule type" value="Genomic_DNA"/>
</dbReference>
<evidence type="ECO:0000313" key="9">
    <source>
        <dbReference type="Proteomes" id="UP000325295"/>
    </source>
</evidence>
<keyword evidence="2 7" id="KW-0813">Transport</keyword>
<evidence type="ECO:0000256" key="4">
    <source>
        <dbReference type="ARBA" id="ARBA00023065"/>
    </source>
</evidence>
<evidence type="ECO:0000256" key="3">
    <source>
        <dbReference type="ARBA" id="ARBA00022781"/>
    </source>
</evidence>
<comment type="function">
    <text evidence="7">This protein is part of the stalk that links CF(0) to CF(1). It either transmits conformational changes from CF(0) to CF(1) or is implicated in proton conduction.</text>
</comment>
<keyword evidence="4 7" id="KW-0406">Ion transport</keyword>
<dbReference type="GO" id="GO:0046933">
    <property type="term" value="F:proton-transporting ATP synthase activity, rotational mechanism"/>
    <property type="evidence" value="ECO:0007669"/>
    <property type="project" value="UniProtKB-UniRule"/>
</dbReference>
<dbReference type="Proteomes" id="UP000325295">
    <property type="component" value="Chromosome"/>
</dbReference>
<evidence type="ECO:0000256" key="7">
    <source>
        <dbReference type="HAMAP-Rule" id="MF_01416"/>
    </source>
</evidence>
<dbReference type="KEGG" id="lnn:F0161_08500"/>
<keyword evidence="9" id="KW-1185">Reference proteome</keyword>
<dbReference type="InterPro" id="IPR026015">
    <property type="entry name" value="ATP_synth_OSCP/delta_N_sf"/>
</dbReference>
<protein>
    <recommendedName>
        <fullName evidence="7">ATP synthase subunit delta</fullName>
    </recommendedName>
    <alternativeName>
        <fullName evidence="7">ATP synthase F(1) sector subunit delta</fullName>
    </alternativeName>
    <alternativeName>
        <fullName evidence="7">F-type ATPase subunit delta</fullName>
        <shortName evidence="7">F-ATPase subunit delta</shortName>
    </alternativeName>
</protein>
<dbReference type="Pfam" id="PF00213">
    <property type="entry name" value="OSCP"/>
    <property type="match status" value="1"/>
</dbReference>
<dbReference type="HAMAP" id="MF_01416">
    <property type="entry name" value="ATP_synth_delta_bact"/>
    <property type="match status" value="1"/>
</dbReference>
<comment type="function">
    <text evidence="7">F(1)F(0) ATP synthase produces ATP from ADP in the presence of a proton or sodium gradient. F-type ATPases consist of two structural domains, F(1) containing the extramembraneous catalytic core and F(0) containing the membrane proton channel, linked together by a central stalk and a peripheral stalk. During catalysis, ATP synthesis in the catalytic domain of F(1) is coupled via a rotary mechanism of the central stalk subunits to proton translocation.</text>
</comment>
<keyword evidence="7" id="KW-0139">CF(1)</keyword>
<dbReference type="InterPro" id="IPR000711">
    <property type="entry name" value="ATPase_OSCP/dsu"/>
</dbReference>
<keyword evidence="5 7" id="KW-0472">Membrane</keyword>
<comment type="similarity">
    <text evidence="7">Belongs to the ATPase delta chain family.</text>
</comment>
<organism evidence="8 9">
    <name type="scientific">Paucilactobacillus nenjiangensis</name>
    <dbReference type="NCBI Taxonomy" id="1296540"/>
    <lineage>
        <taxon>Bacteria</taxon>
        <taxon>Bacillati</taxon>
        <taxon>Bacillota</taxon>
        <taxon>Bacilli</taxon>
        <taxon>Lactobacillales</taxon>
        <taxon>Lactobacillaceae</taxon>
        <taxon>Paucilactobacillus</taxon>
    </lineage>
</organism>
<dbReference type="PANTHER" id="PTHR11910">
    <property type="entry name" value="ATP SYNTHASE DELTA CHAIN"/>
    <property type="match status" value="1"/>
</dbReference>